<dbReference type="OrthoDB" id="8746589at2"/>
<organism evidence="5 6">
    <name type="scientific">Massilia glaciei</name>
    <dbReference type="NCBI Taxonomy" id="1524097"/>
    <lineage>
        <taxon>Bacteria</taxon>
        <taxon>Pseudomonadati</taxon>
        <taxon>Pseudomonadota</taxon>
        <taxon>Betaproteobacteria</taxon>
        <taxon>Burkholderiales</taxon>
        <taxon>Oxalobacteraceae</taxon>
        <taxon>Telluria group</taxon>
        <taxon>Massilia</taxon>
    </lineage>
</organism>
<dbReference type="InterPro" id="IPR039315">
    <property type="entry name" value="CheW"/>
</dbReference>
<keyword evidence="3" id="KW-0963">Cytoplasm</keyword>
<dbReference type="EMBL" id="PXWF02000271">
    <property type="protein sequence ID" value="PWF44044.1"/>
    <property type="molecule type" value="Genomic_DNA"/>
</dbReference>
<accession>A0A2U2HGI1</accession>
<reference evidence="5 6" key="1">
    <citation type="submission" date="2018-04" db="EMBL/GenBank/DDBJ databases">
        <title>Massilia violaceinigra sp. nov., a novel purple-pigmented bacterium isolated from Tianshan glacier, Xinjiang, China.</title>
        <authorList>
            <person name="Wang H."/>
        </authorList>
    </citation>
    <scope>NUCLEOTIDE SEQUENCE [LARGE SCALE GENOMIC DNA]</scope>
    <source>
        <strain evidence="5 6">B448-2</strain>
    </source>
</reference>
<evidence type="ECO:0000256" key="2">
    <source>
        <dbReference type="ARBA" id="ARBA00021483"/>
    </source>
</evidence>
<dbReference type="PROSITE" id="PS50851">
    <property type="entry name" value="CHEW"/>
    <property type="match status" value="2"/>
</dbReference>
<dbReference type="PANTHER" id="PTHR22617:SF45">
    <property type="entry name" value="CHEMOTAXIS PROTEIN CHEW"/>
    <property type="match status" value="1"/>
</dbReference>
<dbReference type="PANTHER" id="PTHR22617">
    <property type="entry name" value="CHEMOTAXIS SENSOR HISTIDINE KINASE-RELATED"/>
    <property type="match status" value="1"/>
</dbReference>
<dbReference type="SUPFAM" id="SSF50341">
    <property type="entry name" value="CheW-like"/>
    <property type="match status" value="3"/>
</dbReference>
<dbReference type="SMART" id="SM00260">
    <property type="entry name" value="CheW"/>
    <property type="match status" value="2"/>
</dbReference>
<evidence type="ECO:0000313" key="6">
    <source>
        <dbReference type="Proteomes" id="UP000241421"/>
    </source>
</evidence>
<evidence type="ECO:0000313" key="5">
    <source>
        <dbReference type="EMBL" id="PWF44044.1"/>
    </source>
</evidence>
<feature type="domain" description="CheW-like" evidence="4">
    <location>
        <begin position="7"/>
        <end position="150"/>
    </location>
</feature>
<name>A0A2U2HGI1_9BURK</name>
<proteinExistence type="predicted"/>
<dbReference type="Proteomes" id="UP000241421">
    <property type="component" value="Unassembled WGS sequence"/>
</dbReference>
<evidence type="ECO:0000256" key="3">
    <source>
        <dbReference type="ARBA" id="ARBA00022490"/>
    </source>
</evidence>
<protein>
    <recommendedName>
        <fullName evidence="2">Chemotaxis protein CheW</fullName>
    </recommendedName>
</protein>
<dbReference type="InterPro" id="IPR036061">
    <property type="entry name" value="CheW-like_dom_sf"/>
</dbReference>
<keyword evidence="6" id="KW-1185">Reference proteome</keyword>
<evidence type="ECO:0000259" key="4">
    <source>
        <dbReference type="PROSITE" id="PS50851"/>
    </source>
</evidence>
<comment type="subcellular location">
    <subcellularLocation>
        <location evidence="1">Cytoplasm</location>
    </subcellularLocation>
</comment>
<dbReference type="RefSeq" id="WP_106759104.1">
    <property type="nucleotide sequence ID" value="NZ_PXWF02000271.1"/>
</dbReference>
<feature type="domain" description="CheW-like" evidence="4">
    <location>
        <begin position="175"/>
        <end position="310"/>
    </location>
</feature>
<dbReference type="GO" id="GO:0006935">
    <property type="term" value="P:chemotaxis"/>
    <property type="evidence" value="ECO:0007669"/>
    <property type="project" value="InterPro"/>
</dbReference>
<dbReference type="GO" id="GO:0005829">
    <property type="term" value="C:cytosol"/>
    <property type="evidence" value="ECO:0007669"/>
    <property type="project" value="TreeGrafter"/>
</dbReference>
<comment type="caution">
    <text evidence="5">The sequence shown here is derived from an EMBL/GenBank/DDBJ whole genome shotgun (WGS) entry which is preliminary data.</text>
</comment>
<gene>
    <name evidence="5" type="ORF">C7C56_019870</name>
</gene>
<dbReference type="Pfam" id="PF01584">
    <property type="entry name" value="CheW"/>
    <property type="match status" value="2"/>
</dbReference>
<dbReference type="GO" id="GO:0007165">
    <property type="term" value="P:signal transduction"/>
    <property type="evidence" value="ECO:0007669"/>
    <property type="project" value="InterPro"/>
</dbReference>
<dbReference type="InterPro" id="IPR002545">
    <property type="entry name" value="CheW-lke_dom"/>
</dbReference>
<evidence type="ECO:0000256" key="1">
    <source>
        <dbReference type="ARBA" id="ARBA00004496"/>
    </source>
</evidence>
<sequence>MDAGAPLAAWVAAELGAMRLGVPVGAVVGALKRPAARVSLGRRRGAVCDVVTHLGRPLPVLDLGLWVEVGESAPGSRPRSLILVLRDGARMIGVLVDALEGVVGIAPDALVRTHHDASADEIFHSVAVGGEGDRPLSLLDVARLMALAQAWADDAPSQLPEAVGGAGEAAAAKAGQDWAVIESAGVRMAVPAVDVGELLAMPELGEFAGSAASGICHWRGRHVPVLDAGALFGKAPARTGPALLLTVCRAGLALGLAVDKVLRICRIKEDANGHARHPDAPLFVRASVIDEDGVPVNLIDTGRLMAMFPEVSISEVAAGGAHLPGAARTNSGAYIVYKAGATVASPIDGLEEVLPARAYAGGTMAWRGKAVALVDLRWPNSAAGNILVLRHQGRLAGILIDSVELLITPNSAHLTKVSLPGARFEMLTTGRGRDQASHRVLDLGQVVETRLAPGGAPLQAELLAS</sequence>
<dbReference type="Gene3D" id="2.40.50.180">
    <property type="entry name" value="CheA-289, Domain 4"/>
    <property type="match status" value="2"/>
</dbReference>
<dbReference type="AlphaFoldDB" id="A0A2U2HGI1"/>